<sequence>MVSGWNSMGYGSEVFHMIFIIIILFMLLLSLQSTHILTIHVLSNAVKDIHTHGIQQMKVMEGSGYVTENQIEQVSGEDEKNEASIVQKFRALLGQKSFRIRRPPTGDFPYVSPAPAPSPNYIEAEAPAPVPVPHIHAHPHPHPPPHHSHRIPQSHQVQHEDKGRFKRIIVPVLVSAGVAMVICALGLFWVCKKFRKQRKKPNRTMWLYGKKGGTGTKGGSNFVNAQNSACKVSSNSGLDLFYLDSLGVDIEQHASGITVNTLSNHSTPKCMLYERKEPNQEVIISEFENASSSSTKEIMLIHEDVESIKYDSDGNDSLSAEKIVPIESRSSDDESFHSFVDSHPSNVRHSNASAGSLGDTSVIMSPQMSKPKPSSANHDLCTRKISISHIQPVQFPCNPKQEELNNESLSDCKRKMIPPPPPPPPHVTLYPSSSIITSKASCSSTKPNLLSRRNLYSSSGSNQSPESELPASPLPNITKSPSGIPLPPRPPPFPNGNNNFLENSTSSTISTSSIYATWKRWCSSAKIETTSLGQS</sequence>
<evidence type="ECO:0000256" key="1">
    <source>
        <dbReference type="SAM" id="MobiDB-lite"/>
    </source>
</evidence>
<feature type="region of interest" description="Disordered" evidence="1">
    <location>
        <begin position="329"/>
        <end position="355"/>
    </location>
</feature>
<protein>
    <submittedName>
        <fullName evidence="3">Formin-like protein</fullName>
    </submittedName>
</protein>
<feature type="transmembrane region" description="Helical" evidence="2">
    <location>
        <begin position="168"/>
        <end position="190"/>
    </location>
</feature>
<gene>
    <name evidence="3" type="ORF">O6P43_007493</name>
</gene>
<feature type="compositionally biased region" description="Pro residues" evidence="1">
    <location>
        <begin position="484"/>
        <end position="494"/>
    </location>
</feature>
<keyword evidence="2" id="KW-0472">Membrane</keyword>
<dbReference type="EMBL" id="JARAOO010000003">
    <property type="protein sequence ID" value="KAJ7977945.1"/>
    <property type="molecule type" value="Genomic_DNA"/>
</dbReference>
<reference evidence="3" key="1">
    <citation type="journal article" date="2023" name="Science">
        <title>Elucidation of the pathway for biosynthesis of saponin adjuvants from the soapbark tree.</title>
        <authorList>
            <person name="Reed J."/>
            <person name="Orme A."/>
            <person name="El-Demerdash A."/>
            <person name="Owen C."/>
            <person name="Martin L.B.B."/>
            <person name="Misra R.C."/>
            <person name="Kikuchi S."/>
            <person name="Rejzek M."/>
            <person name="Martin A.C."/>
            <person name="Harkess A."/>
            <person name="Leebens-Mack J."/>
            <person name="Louveau T."/>
            <person name="Stephenson M.J."/>
            <person name="Osbourn A."/>
        </authorList>
    </citation>
    <scope>NUCLEOTIDE SEQUENCE</scope>
    <source>
        <strain evidence="3">S10</strain>
    </source>
</reference>
<evidence type="ECO:0000256" key="2">
    <source>
        <dbReference type="SAM" id="Phobius"/>
    </source>
</evidence>
<keyword evidence="2" id="KW-1133">Transmembrane helix</keyword>
<feature type="compositionally biased region" description="Pro residues" evidence="1">
    <location>
        <begin position="417"/>
        <end position="426"/>
    </location>
</feature>
<name>A0AAD7QAY0_QUISA</name>
<feature type="compositionally biased region" description="Low complexity" evidence="1">
    <location>
        <begin position="432"/>
        <end position="483"/>
    </location>
</feature>
<evidence type="ECO:0000313" key="3">
    <source>
        <dbReference type="EMBL" id="KAJ7977945.1"/>
    </source>
</evidence>
<dbReference type="Proteomes" id="UP001163823">
    <property type="component" value="Chromosome 3"/>
</dbReference>
<proteinExistence type="predicted"/>
<evidence type="ECO:0000313" key="4">
    <source>
        <dbReference type="Proteomes" id="UP001163823"/>
    </source>
</evidence>
<feature type="region of interest" description="Disordered" evidence="1">
    <location>
        <begin position="396"/>
        <end position="509"/>
    </location>
</feature>
<dbReference type="KEGG" id="qsa:O6P43_007493"/>
<keyword evidence="2" id="KW-0812">Transmembrane</keyword>
<keyword evidence="4" id="KW-1185">Reference proteome</keyword>
<feature type="transmembrane region" description="Helical" evidence="2">
    <location>
        <begin position="14"/>
        <end position="31"/>
    </location>
</feature>
<accession>A0AAD7QAY0</accession>
<organism evidence="3 4">
    <name type="scientific">Quillaja saponaria</name>
    <name type="common">Soap bark tree</name>
    <dbReference type="NCBI Taxonomy" id="32244"/>
    <lineage>
        <taxon>Eukaryota</taxon>
        <taxon>Viridiplantae</taxon>
        <taxon>Streptophyta</taxon>
        <taxon>Embryophyta</taxon>
        <taxon>Tracheophyta</taxon>
        <taxon>Spermatophyta</taxon>
        <taxon>Magnoliopsida</taxon>
        <taxon>eudicotyledons</taxon>
        <taxon>Gunneridae</taxon>
        <taxon>Pentapetalae</taxon>
        <taxon>rosids</taxon>
        <taxon>fabids</taxon>
        <taxon>Fabales</taxon>
        <taxon>Quillajaceae</taxon>
        <taxon>Quillaja</taxon>
    </lineage>
</organism>
<comment type="caution">
    <text evidence="3">The sequence shown here is derived from an EMBL/GenBank/DDBJ whole genome shotgun (WGS) entry which is preliminary data.</text>
</comment>
<feature type="compositionally biased region" description="Polar residues" evidence="1">
    <location>
        <begin position="343"/>
        <end position="355"/>
    </location>
</feature>
<dbReference type="AlphaFoldDB" id="A0AAD7QAY0"/>
<feature type="compositionally biased region" description="Low complexity" evidence="1">
    <location>
        <begin position="495"/>
        <end position="509"/>
    </location>
</feature>